<evidence type="ECO:0000256" key="5">
    <source>
        <dbReference type="ARBA" id="ARBA00022741"/>
    </source>
</evidence>
<keyword evidence="3" id="KW-0597">Phosphoprotein</keyword>
<keyword evidence="10" id="KW-0812">Transmembrane</keyword>
<evidence type="ECO:0000313" key="15">
    <source>
        <dbReference type="Proteomes" id="UP000325827"/>
    </source>
</evidence>
<feature type="transmembrane region" description="Helical" evidence="10">
    <location>
        <begin position="170"/>
        <end position="190"/>
    </location>
</feature>
<evidence type="ECO:0000256" key="7">
    <source>
        <dbReference type="ARBA" id="ARBA00022840"/>
    </source>
</evidence>
<evidence type="ECO:0000256" key="2">
    <source>
        <dbReference type="ARBA" id="ARBA00012438"/>
    </source>
</evidence>
<dbReference type="InterPro" id="IPR003594">
    <property type="entry name" value="HATPase_dom"/>
</dbReference>
<feature type="region of interest" description="Disordered" evidence="9">
    <location>
        <begin position="41"/>
        <end position="61"/>
    </location>
</feature>
<dbReference type="CDD" id="cd16917">
    <property type="entry name" value="HATPase_UhpB-NarQ-NarX-like"/>
    <property type="match status" value="1"/>
</dbReference>
<dbReference type="InterPro" id="IPR055558">
    <property type="entry name" value="DUF7134"/>
</dbReference>
<feature type="domain" description="Signal transduction histidine kinase subgroup 3 dimerisation and phosphoacceptor" evidence="12">
    <location>
        <begin position="240"/>
        <end position="305"/>
    </location>
</feature>
<dbReference type="Gene3D" id="1.20.5.1930">
    <property type="match status" value="1"/>
</dbReference>
<dbReference type="Proteomes" id="UP000325827">
    <property type="component" value="Unassembled WGS sequence"/>
</dbReference>
<proteinExistence type="predicted"/>
<dbReference type="GO" id="GO:0000155">
    <property type="term" value="F:phosphorelay sensor kinase activity"/>
    <property type="evidence" value="ECO:0007669"/>
    <property type="project" value="InterPro"/>
</dbReference>
<sequence>MGSRPARARELGASRQRCVRGGSPLTIMVLPAARSGLHETMEPTRTRETGRPMPEDTPAPRVNADEFALRPWPPFRWLKRHPKVIDILIIVLAVAPQIVALIYAGGAQPWTAYATVGLTGLALIWRRSHPAAVLVAISLAGTIHPATNQTIALAFAVYTVASRLSFGRTAAVAGASLAVSAAGAFIWQLMTQEPVIPSSVIDPFVLLALAIGIAVRGRRAQREAVTELINQRIENARTLERTRIAAEMHDVVAHSLSVMIALANGAATAWQKHPERSADALDHLSAVGRGALTDMQRVLHLLRDSDADLDAALHESGHNLPDLENLVEVFQAAGLPVVLTRTGSVITDDPALNTTVYRIAQESLTNALRYATGATRVQLSISRHENTLHLHVTDDGNGATTGDQLGSKKGLIGIRERAAAYDGELVAGRTVTGGWQTIVTLRVPQTGEVTHDE</sequence>
<keyword evidence="10" id="KW-0472">Membrane</keyword>
<evidence type="ECO:0000259" key="12">
    <source>
        <dbReference type="Pfam" id="PF07730"/>
    </source>
</evidence>
<feature type="domain" description="Histidine kinase/HSP90-like ATPase" evidence="11">
    <location>
        <begin position="354"/>
        <end position="444"/>
    </location>
</feature>
<accession>A0A5J5J790</accession>
<feature type="domain" description="DUF7134" evidence="13">
    <location>
        <begin position="76"/>
        <end position="219"/>
    </location>
</feature>
<evidence type="ECO:0000256" key="4">
    <source>
        <dbReference type="ARBA" id="ARBA00022679"/>
    </source>
</evidence>
<dbReference type="PANTHER" id="PTHR24421">
    <property type="entry name" value="NITRATE/NITRITE SENSOR PROTEIN NARX-RELATED"/>
    <property type="match status" value="1"/>
</dbReference>
<evidence type="ECO:0000256" key="1">
    <source>
        <dbReference type="ARBA" id="ARBA00000085"/>
    </source>
</evidence>
<evidence type="ECO:0000256" key="8">
    <source>
        <dbReference type="ARBA" id="ARBA00023012"/>
    </source>
</evidence>
<keyword evidence="15" id="KW-1185">Reference proteome</keyword>
<feature type="transmembrane region" description="Helical" evidence="10">
    <location>
        <begin position="131"/>
        <end position="158"/>
    </location>
</feature>
<evidence type="ECO:0000259" key="13">
    <source>
        <dbReference type="Pfam" id="PF23539"/>
    </source>
</evidence>
<keyword evidence="6 14" id="KW-0418">Kinase</keyword>
<dbReference type="InterPro" id="IPR036890">
    <property type="entry name" value="HATPase_C_sf"/>
</dbReference>
<gene>
    <name evidence="14" type="ORF">F6B43_03610</name>
</gene>
<dbReference type="InterPro" id="IPR050482">
    <property type="entry name" value="Sensor_HK_TwoCompSys"/>
</dbReference>
<evidence type="ECO:0000256" key="6">
    <source>
        <dbReference type="ARBA" id="ARBA00022777"/>
    </source>
</evidence>
<dbReference type="Pfam" id="PF02518">
    <property type="entry name" value="HATPase_c"/>
    <property type="match status" value="1"/>
</dbReference>
<dbReference type="Pfam" id="PF23539">
    <property type="entry name" value="DUF7134"/>
    <property type="match status" value="1"/>
</dbReference>
<feature type="transmembrane region" description="Helical" evidence="10">
    <location>
        <begin position="196"/>
        <end position="215"/>
    </location>
</feature>
<evidence type="ECO:0000256" key="9">
    <source>
        <dbReference type="SAM" id="MobiDB-lite"/>
    </source>
</evidence>
<organism evidence="14 15">
    <name type="scientific">Microbacterium rhizomatis</name>
    <dbReference type="NCBI Taxonomy" id="1631477"/>
    <lineage>
        <taxon>Bacteria</taxon>
        <taxon>Bacillati</taxon>
        <taxon>Actinomycetota</taxon>
        <taxon>Actinomycetes</taxon>
        <taxon>Micrococcales</taxon>
        <taxon>Microbacteriaceae</taxon>
        <taxon>Microbacterium</taxon>
    </lineage>
</organism>
<dbReference type="Pfam" id="PF07730">
    <property type="entry name" value="HisKA_3"/>
    <property type="match status" value="1"/>
</dbReference>
<dbReference type="PANTHER" id="PTHR24421:SF10">
    <property type="entry name" value="NITRATE_NITRITE SENSOR PROTEIN NARQ"/>
    <property type="match status" value="1"/>
</dbReference>
<name>A0A5J5J790_9MICO</name>
<dbReference type="GO" id="GO:0005524">
    <property type="term" value="F:ATP binding"/>
    <property type="evidence" value="ECO:0007669"/>
    <property type="project" value="UniProtKB-KW"/>
</dbReference>
<dbReference type="GO" id="GO:0046983">
    <property type="term" value="F:protein dimerization activity"/>
    <property type="evidence" value="ECO:0007669"/>
    <property type="project" value="InterPro"/>
</dbReference>
<evidence type="ECO:0000313" key="14">
    <source>
        <dbReference type="EMBL" id="KAA9110738.1"/>
    </source>
</evidence>
<dbReference type="SUPFAM" id="SSF55874">
    <property type="entry name" value="ATPase domain of HSP90 chaperone/DNA topoisomerase II/histidine kinase"/>
    <property type="match status" value="1"/>
</dbReference>
<dbReference type="Gene3D" id="3.30.565.10">
    <property type="entry name" value="Histidine kinase-like ATPase, C-terminal domain"/>
    <property type="match status" value="1"/>
</dbReference>
<dbReference type="GO" id="GO:0016020">
    <property type="term" value="C:membrane"/>
    <property type="evidence" value="ECO:0007669"/>
    <property type="project" value="InterPro"/>
</dbReference>
<reference evidence="15" key="1">
    <citation type="submission" date="2019-09" db="EMBL/GenBank/DDBJ databases">
        <title>Mumia zhuanghuii sp. nov. isolated from the intestinal contents of plateau pika (Ochotona curzoniae) in the Qinghai-Tibet plateau of China.</title>
        <authorList>
            <person name="Tian Z."/>
        </authorList>
    </citation>
    <scope>NUCLEOTIDE SEQUENCE [LARGE SCALE GENOMIC DNA]</scope>
    <source>
        <strain evidence="15">JCM 30598</strain>
    </source>
</reference>
<comment type="catalytic activity">
    <reaction evidence="1">
        <text>ATP + protein L-histidine = ADP + protein N-phospho-L-histidine.</text>
        <dbReference type="EC" id="2.7.13.3"/>
    </reaction>
</comment>
<evidence type="ECO:0000256" key="10">
    <source>
        <dbReference type="SAM" id="Phobius"/>
    </source>
</evidence>
<keyword evidence="10" id="KW-1133">Transmembrane helix</keyword>
<feature type="transmembrane region" description="Helical" evidence="10">
    <location>
        <begin position="84"/>
        <end position="104"/>
    </location>
</feature>
<dbReference type="OrthoDB" id="227596at2"/>
<dbReference type="EC" id="2.7.13.3" evidence="2"/>
<dbReference type="InterPro" id="IPR011712">
    <property type="entry name" value="Sig_transdc_His_kin_sub3_dim/P"/>
</dbReference>
<keyword evidence="5" id="KW-0547">Nucleotide-binding</keyword>
<feature type="compositionally biased region" description="Basic and acidic residues" evidence="9">
    <location>
        <begin position="41"/>
        <end position="54"/>
    </location>
</feature>
<evidence type="ECO:0000259" key="11">
    <source>
        <dbReference type="Pfam" id="PF02518"/>
    </source>
</evidence>
<protein>
    <recommendedName>
        <fullName evidence="2">histidine kinase</fullName>
        <ecNumber evidence="2">2.7.13.3</ecNumber>
    </recommendedName>
</protein>
<comment type="caution">
    <text evidence="14">The sequence shown here is derived from an EMBL/GenBank/DDBJ whole genome shotgun (WGS) entry which is preliminary data.</text>
</comment>
<dbReference type="AlphaFoldDB" id="A0A5J5J790"/>
<keyword evidence="7" id="KW-0067">ATP-binding</keyword>
<keyword evidence="4" id="KW-0808">Transferase</keyword>
<keyword evidence="8" id="KW-0902">Two-component regulatory system</keyword>
<dbReference type="EMBL" id="VYSA01000001">
    <property type="protein sequence ID" value="KAA9110738.1"/>
    <property type="molecule type" value="Genomic_DNA"/>
</dbReference>
<evidence type="ECO:0000256" key="3">
    <source>
        <dbReference type="ARBA" id="ARBA00022553"/>
    </source>
</evidence>